<dbReference type="Proteomes" id="UP001189429">
    <property type="component" value="Unassembled WGS sequence"/>
</dbReference>
<proteinExistence type="predicted"/>
<evidence type="ECO:0000313" key="1">
    <source>
        <dbReference type="EMBL" id="CAK0811575.1"/>
    </source>
</evidence>
<evidence type="ECO:0008006" key="3">
    <source>
        <dbReference type="Google" id="ProtNLM"/>
    </source>
</evidence>
<accession>A0ABN9QZU8</accession>
<organism evidence="1 2">
    <name type="scientific">Prorocentrum cordatum</name>
    <dbReference type="NCBI Taxonomy" id="2364126"/>
    <lineage>
        <taxon>Eukaryota</taxon>
        <taxon>Sar</taxon>
        <taxon>Alveolata</taxon>
        <taxon>Dinophyceae</taxon>
        <taxon>Prorocentrales</taxon>
        <taxon>Prorocentraceae</taxon>
        <taxon>Prorocentrum</taxon>
    </lineage>
</organism>
<feature type="non-terminal residue" evidence="1">
    <location>
        <position position="128"/>
    </location>
</feature>
<name>A0ABN9QZU8_9DINO</name>
<sequence>AMESDWSAAQVGRLANDGLVSLGDILPLRQPWSQEWLQARWGPTTWRFHRAWCTARVALCIPSAVADIVSVEPCPLCGGFTTTLAHLVEACAPVLGWALAPDGDLDVLAARVRLVGAAARAYVSARVR</sequence>
<evidence type="ECO:0000313" key="2">
    <source>
        <dbReference type="Proteomes" id="UP001189429"/>
    </source>
</evidence>
<keyword evidence="2" id="KW-1185">Reference proteome</keyword>
<dbReference type="EMBL" id="CAUYUJ010004922">
    <property type="protein sequence ID" value="CAK0811575.1"/>
    <property type="molecule type" value="Genomic_DNA"/>
</dbReference>
<reference evidence="1" key="1">
    <citation type="submission" date="2023-10" db="EMBL/GenBank/DDBJ databases">
        <authorList>
            <person name="Chen Y."/>
            <person name="Shah S."/>
            <person name="Dougan E. K."/>
            <person name="Thang M."/>
            <person name="Chan C."/>
        </authorList>
    </citation>
    <scope>NUCLEOTIDE SEQUENCE [LARGE SCALE GENOMIC DNA]</scope>
</reference>
<feature type="non-terminal residue" evidence="1">
    <location>
        <position position="1"/>
    </location>
</feature>
<gene>
    <name evidence="1" type="ORF">PCOR1329_LOCUS16121</name>
</gene>
<protein>
    <recommendedName>
        <fullName evidence="3">Reverse transcriptase zinc-binding domain-containing protein</fullName>
    </recommendedName>
</protein>
<comment type="caution">
    <text evidence="1">The sequence shown here is derived from an EMBL/GenBank/DDBJ whole genome shotgun (WGS) entry which is preliminary data.</text>
</comment>